<sequence length="72" mass="8024">MTENKSDNGGDVVPFEKAKSPHEYAKKERRMETMKRRFKSATKQILATGRKGKRGKKGKRKGGSGGKGGWSR</sequence>
<evidence type="ECO:0000313" key="3">
    <source>
        <dbReference type="Proteomes" id="UP000219327"/>
    </source>
</evidence>
<name>A0A2A5WZP7_9GAMM</name>
<dbReference type="Proteomes" id="UP000219327">
    <property type="component" value="Unassembled WGS sequence"/>
</dbReference>
<feature type="compositionally biased region" description="Basic and acidic residues" evidence="1">
    <location>
        <begin position="1"/>
        <end position="35"/>
    </location>
</feature>
<reference evidence="2 3" key="1">
    <citation type="submission" date="2017-08" db="EMBL/GenBank/DDBJ databases">
        <title>Fine stratification of microbial communities through a metagenomic profile of the photic zone.</title>
        <authorList>
            <person name="Haro-Moreno J.M."/>
            <person name="Lopez-Perez M."/>
            <person name="De La Torre J."/>
            <person name="Picazo A."/>
            <person name="Camacho A."/>
            <person name="Rodriguez-Valera F."/>
        </authorList>
    </citation>
    <scope>NUCLEOTIDE SEQUENCE [LARGE SCALE GENOMIC DNA]</scope>
    <source>
        <strain evidence="2">MED-G24</strain>
    </source>
</reference>
<evidence type="ECO:0000313" key="2">
    <source>
        <dbReference type="EMBL" id="PDH41687.1"/>
    </source>
</evidence>
<dbReference type="AlphaFoldDB" id="A0A2A5WZP7"/>
<feature type="compositionally biased region" description="Gly residues" evidence="1">
    <location>
        <begin position="63"/>
        <end position="72"/>
    </location>
</feature>
<comment type="caution">
    <text evidence="2">The sequence shown here is derived from an EMBL/GenBank/DDBJ whole genome shotgun (WGS) entry which is preliminary data.</text>
</comment>
<feature type="compositionally biased region" description="Basic residues" evidence="1">
    <location>
        <begin position="50"/>
        <end position="62"/>
    </location>
</feature>
<protein>
    <submittedName>
        <fullName evidence="2">Uncharacterized protein</fullName>
    </submittedName>
</protein>
<evidence type="ECO:0000256" key="1">
    <source>
        <dbReference type="SAM" id="MobiDB-lite"/>
    </source>
</evidence>
<feature type="region of interest" description="Disordered" evidence="1">
    <location>
        <begin position="1"/>
        <end position="72"/>
    </location>
</feature>
<organism evidence="2 3">
    <name type="scientific">OM182 bacterium MED-G24</name>
    <dbReference type="NCBI Taxonomy" id="1986255"/>
    <lineage>
        <taxon>Bacteria</taxon>
        <taxon>Pseudomonadati</taxon>
        <taxon>Pseudomonadota</taxon>
        <taxon>Gammaproteobacteria</taxon>
        <taxon>OMG group</taxon>
        <taxon>OM182 clade</taxon>
    </lineage>
</organism>
<dbReference type="EMBL" id="NTKD01000003">
    <property type="protein sequence ID" value="PDH41687.1"/>
    <property type="molecule type" value="Genomic_DNA"/>
</dbReference>
<accession>A0A2A5WZP7</accession>
<gene>
    <name evidence="2" type="ORF">CNE99_01290</name>
</gene>
<proteinExistence type="predicted"/>